<dbReference type="Gene3D" id="2.40.170.20">
    <property type="entry name" value="TonB-dependent receptor, beta-barrel domain"/>
    <property type="match status" value="1"/>
</dbReference>
<dbReference type="Proteomes" id="UP000092498">
    <property type="component" value="Chromosome"/>
</dbReference>
<keyword evidence="7" id="KW-0406">Ion transport</keyword>
<dbReference type="GO" id="GO:0006826">
    <property type="term" value="P:iron ion transport"/>
    <property type="evidence" value="ECO:0007669"/>
    <property type="project" value="UniProtKB-KW"/>
</dbReference>
<accession>A0A1B1AJE1</accession>
<evidence type="ECO:0000259" key="15">
    <source>
        <dbReference type="Pfam" id="PF07715"/>
    </source>
</evidence>
<dbReference type="InterPro" id="IPR039426">
    <property type="entry name" value="TonB-dep_rcpt-like"/>
</dbReference>
<evidence type="ECO:0008006" key="18">
    <source>
        <dbReference type="Google" id="ProtNLM"/>
    </source>
</evidence>
<keyword evidence="13" id="KW-0732">Signal</keyword>
<dbReference type="InterPro" id="IPR037066">
    <property type="entry name" value="Plug_dom_sf"/>
</dbReference>
<dbReference type="EMBL" id="CP013244">
    <property type="protein sequence ID" value="ANP46673.1"/>
    <property type="molecule type" value="Genomic_DNA"/>
</dbReference>
<comment type="similarity">
    <text evidence="11 12">Belongs to the TonB-dependent receptor family.</text>
</comment>
<keyword evidence="2 11" id="KW-0813">Transport</keyword>
<dbReference type="Pfam" id="PF07715">
    <property type="entry name" value="Plug"/>
    <property type="match status" value="1"/>
</dbReference>
<name>A0A1B1AJE1_9PROT</name>
<evidence type="ECO:0000256" key="1">
    <source>
        <dbReference type="ARBA" id="ARBA00004571"/>
    </source>
</evidence>
<evidence type="ECO:0000256" key="13">
    <source>
        <dbReference type="SAM" id="SignalP"/>
    </source>
</evidence>
<dbReference type="InterPro" id="IPR012910">
    <property type="entry name" value="Plug_dom"/>
</dbReference>
<keyword evidence="5 11" id="KW-0812">Transmembrane</keyword>
<organism evidence="16 17">
    <name type="scientific">Candidatus Viadribacter manganicus</name>
    <dbReference type="NCBI Taxonomy" id="1759059"/>
    <lineage>
        <taxon>Bacteria</taxon>
        <taxon>Pseudomonadati</taxon>
        <taxon>Pseudomonadota</taxon>
        <taxon>Alphaproteobacteria</taxon>
        <taxon>Hyphomonadales</taxon>
        <taxon>Hyphomonadaceae</taxon>
        <taxon>Candidatus Viadribacter</taxon>
    </lineage>
</organism>
<proteinExistence type="inferred from homology"/>
<dbReference type="Gene3D" id="2.170.130.10">
    <property type="entry name" value="TonB-dependent receptor, plug domain"/>
    <property type="match status" value="1"/>
</dbReference>
<keyword evidence="9 11" id="KW-0472">Membrane</keyword>
<dbReference type="PANTHER" id="PTHR32552:SF81">
    <property type="entry name" value="TONB-DEPENDENT OUTER MEMBRANE RECEPTOR"/>
    <property type="match status" value="1"/>
</dbReference>
<dbReference type="AlphaFoldDB" id="A0A1B1AJE1"/>
<dbReference type="Pfam" id="PF00593">
    <property type="entry name" value="TonB_dep_Rec_b-barrel"/>
    <property type="match status" value="1"/>
</dbReference>
<keyword evidence="17" id="KW-1185">Reference proteome</keyword>
<feature type="domain" description="TonB-dependent receptor-like beta-barrel" evidence="14">
    <location>
        <begin position="333"/>
        <end position="763"/>
    </location>
</feature>
<evidence type="ECO:0000256" key="10">
    <source>
        <dbReference type="ARBA" id="ARBA00023237"/>
    </source>
</evidence>
<dbReference type="GO" id="GO:0009279">
    <property type="term" value="C:cell outer membrane"/>
    <property type="evidence" value="ECO:0007669"/>
    <property type="project" value="UniProtKB-SubCell"/>
</dbReference>
<dbReference type="STRING" id="1759059.ATE48_12480"/>
<keyword evidence="3 11" id="KW-1134">Transmembrane beta strand</keyword>
<evidence type="ECO:0000259" key="14">
    <source>
        <dbReference type="Pfam" id="PF00593"/>
    </source>
</evidence>
<sequence length="812" mass="89003">MAKQTKQGQPKRLAWHAILFATTALSGAVAAPSAFAQDEESAVGDIVVTATKREENLQDVPISVQALGAERLEELGITDFEEYAQHLPTLSYSPSYGPGYNRPFMRGVASGENGNHSGSMPSVGTYLDEQPITTIVGNLDMHLYDVSRVEVLAGPQGTLYGASSQSGTVRIITNRPDADAFSAAYDLEFNATRYGGYGQVGEGYVNIPLGDRAAIRIVGWAEHDDGYIDNRLGSRFYETCDFDVGCLGSGPTDENSDVADQNYNTTDTLGGRIALGIDLNDSWTITPQLMGQQQRTDGAFAQQSDVGELAVMHFFPEWNEDSWIQGALTIEGQINNFDLVFSASRLSRDVDSNQDYADYGYFYDVFAGYGCYYVDNAGAGSICDVATGGARLGNPINPGQQVGGNDHYDRETYEFRIASPANSRIRAIAGIFYQLSEHEIHQRYYFSEDFRDDYEVTGWADTIWLTEQTRTDEERALFGELSFDFTDSLTATIGMRAYETENSLVGFFGFGSGFSGSTGESQCFGGPFRGAPCTNLDASTSETGQLYRANLEWNIDEDRMLYATYSEGFRPGGINRRGSFGPYQSDFLDNYEIGWKTDWADGRLRWNGAIFHQVWADFQYAFISTGSSGLTQIQNAGDAEIDGIETDVTWVPFDSLRINAGATWLSTELTSAEITGTQVGSELPVSPDLKFDFTARYEFTLGNWEAFLQGGATYVGERQTSILTLGPDSDAELLGTLPEYWIADISAGIEQNGLSITLFIDNLFDERAINGRYTECAVGTCGAPPLGDALEGTFYDVVSRPMTAGVRFGRKF</sequence>
<evidence type="ECO:0000313" key="16">
    <source>
        <dbReference type="EMBL" id="ANP46673.1"/>
    </source>
</evidence>
<evidence type="ECO:0000256" key="12">
    <source>
        <dbReference type="RuleBase" id="RU003357"/>
    </source>
</evidence>
<evidence type="ECO:0000256" key="7">
    <source>
        <dbReference type="ARBA" id="ARBA00023065"/>
    </source>
</evidence>
<dbReference type="InterPro" id="IPR000531">
    <property type="entry name" value="Beta-barrel_TonB"/>
</dbReference>
<feature type="signal peptide" evidence="13">
    <location>
        <begin position="1"/>
        <end position="36"/>
    </location>
</feature>
<evidence type="ECO:0000256" key="8">
    <source>
        <dbReference type="ARBA" id="ARBA00023077"/>
    </source>
</evidence>
<feature type="domain" description="TonB-dependent receptor plug" evidence="15">
    <location>
        <begin position="57"/>
        <end position="168"/>
    </location>
</feature>
<feature type="chain" id="PRO_5008518911" description="TonB-dependent receptor" evidence="13">
    <location>
        <begin position="37"/>
        <end position="812"/>
    </location>
</feature>
<comment type="subcellular location">
    <subcellularLocation>
        <location evidence="1 11">Cell outer membrane</location>
        <topology evidence="1 11">Multi-pass membrane protein</topology>
    </subcellularLocation>
</comment>
<reference evidence="16 17" key="1">
    <citation type="submission" date="2015-11" db="EMBL/GenBank/DDBJ databases">
        <title>Whole-Genome Sequence of Candidatus Oderbacter manganicum from the National Park Lower Oder Valley, Germany.</title>
        <authorList>
            <person name="Braun B."/>
            <person name="Liere K."/>
            <person name="Szewzyk U."/>
        </authorList>
    </citation>
    <scope>NUCLEOTIDE SEQUENCE [LARGE SCALE GENOMIC DNA]</scope>
    <source>
        <strain evidence="16 17">OTSz_A_272</strain>
    </source>
</reference>
<dbReference type="KEGG" id="cbot:ATE48_12480"/>
<dbReference type="SUPFAM" id="SSF56935">
    <property type="entry name" value="Porins"/>
    <property type="match status" value="1"/>
</dbReference>
<gene>
    <name evidence="16" type="ORF">ATE48_12480</name>
</gene>
<evidence type="ECO:0000313" key="17">
    <source>
        <dbReference type="Proteomes" id="UP000092498"/>
    </source>
</evidence>
<dbReference type="PANTHER" id="PTHR32552">
    <property type="entry name" value="FERRICHROME IRON RECEPTOR-RELATED"/>
    <property type="match status" value="1"/>
</dbReference>
<evidence type="ECO:0000256" key="9">
    <source>
        <dbReference type="ARBA" id="ARBA00023136"/>
    </source>
</evidence>
<dbReference type="InParanoid" id="A0A1B1AJE1"/>
<keyword evidence="8 12" id="KW-0798">TonB box</keyword>
<dbReference type="InterPro" id="IPR036942">
    <property type="entry name" value="Beta-barrel_TonB_sf"/>
</dbReference>
<keyword evidence="10 11" id="KW-0998">Cell outer membrane</keyword>
<evidence type="ECO:0000256" key="4">
    <source>
        <dbReference type="ARBA" id="ARBA00022496"/>
    </source>
</evidence>
<evidence type="ECO:0000256" key="3">
    <source>
        <dbReference type="ARBA" id="ARBA00022452"/>
    </source>
</evidence>
<keyword evidence="4" id="KW-0410">Iron transport</keyword>
<keyword evidence="6" id="KW-0408">Iron</keyword>
<protein>
    <recommendedName>
        <fullName evidence="18">TonB-dependent receptor</fullName>
    </recommendedName>
</protein>
<dbReference type="RefSeq" id="WP_066772001.1">
    <property type="nucleotide sequence ID" value="NZ_CP013244.1"/>
</dbReference>
<dbReference type="PROSITE" id="PS52016">
    <property type="entry name" value="TONB_DEPENDENT_REC_3"/>
    <property type="match status" value="1"/>
</dbReference>
<evidence type="ECO:0000256" key="2">
    <source>
        <dbReference type="ARBA" id="ARBA00022448"/>
    </source>
</evidence>
<dbReference type="OrthoDB" id="9760333at2"/>
<evidence type="ECO:0000256" key="5">
    <source>
        <dbReference type="ARBA" id="ARBA00022692"/>
    </source>
</evidence>
<evidence type="ECO:0000256" key="6">
    <source>
        <dbReference type="ARBA" id="ARBA00023004"/>
    </source>
</evidence>
<evidence type="ECO:0000256" key="11">
    <source>
        <dbReference type="PROSITE-ProRule" id="PRU01360"/>
    </source>
</evidence>